<dbReference type="AlphaFoldDB" id="A0A3P7LCV8"/>
<accession>A0A3P7LCV8</accession>
<dbReference type="InterPro" id="IPR052792">
    <property type="entry name" value="Thioredoxin_dom-contain_11"/>
</dbReference>
<dbReference type="PANTHER" id="PTHR46497">
    <property type="entry name" value="THIOREDOXIN DOMAIN-CONTAINING PROTEIN 11"/>
    <property type="match status" value="1"/>
</dbReference>
<evidence type="ECO:0000313" key="2">
    <source>
        <dbReference type="EMBL" id="VDN09747.1"/>
    </source>
</evidence>
<protein>
    <recommendedName>
        <fullName evidence="4">Thioredoxin domain-containing protein</fullName>
    </recommendedName>
</protein>
<evidence type="ECO:0008006" key="4">
    <source>
        <dbReference type="Google" id="ProtNLM"/>
    </source>
</evidence>
<evidence type="ECO:0000313" key="3">
    <source>
        <dbReference type="Proteomes" id="UP000281553"/>
    </source>
</evidence>
<dbReference type="SUPFAM" id="SSF52833">
    <property type="entry name" value="Thioredoxin-like"/>
    <property type="match status" value="1"/>
</dbReference>
<feature type="region of interest" description="Disordered" evidence="1">
    <location>
        <begin position="25"/>
        <end position="44"/>
    </location>
</feature>
<reference evidence="2 3" key="1">
    <citation type="submission" date="2018-11" db="EMBL/GenBank/DDBJ databases">
        <authorList>
            <consortium name="Pathogen Informatics"/>
        </authorList>
    </citation>
    <scope>NUCLEOTIDE SEQUENCE [LARGE SCALE GENOMIC DNA]</scope>
</reference>
<dbReference type="EMBL" id="UYRU01047698">
    <property type="protein sequence ID" value="VDN09747.1"/>
    <property type="molecule type" value="Genomic_DNA"/>
</dbReference>
<dbReference type="OrthoDB" id="1910803at2759"/>
<dbReference type="InterPro" id="IPR036249">
    <property type="entry name" value="Thioredoxin-like_sf"/>
</dbReference>
<proteinExistence type="predicted"/>
<keyword evidence="3" id="KW-1185">Reference proteome</keyword>
<sequence>MDRRTQSLESPSFIEKFHNGSLRAHLASRPPSKRPHAQSQQRQNRVSIANNASHFEELIYRDADVLVLYYGRHCGYTTHGRGAITEFRAVADYFASRPSSPDFVMIDVDSVQLPWPLRVEYVPNIILFPRNRKSYSVVLPATAISSTDLYNNLIAFVLQRLKYAASDGRGKHRSFMGTPIGHHSRNNTGVAYTADTYLAIARQQIESTRSLLRLLMRRLEIGLTEVSQTLVPRDGSDSLALLDRLTSAGRARHHRLEDVQRRLSGLWQRLSGVEALFSQESEVTATLRQRLLAV</sequence>
<dbReference type="PANTHER" id="PTHR46497:SF1">
    <property type="entry name" value="THIOREDOXIN DOMAIN-CONTAINING PROTEIN 11"/>
    <property type="match status" value="1"/>
</dbReference>
<dbReference type="Proteomes" id="UP000281553">
    <property type="component" value="Unassembled WGS sequence"/>
</dbReference>
<dbReference type="Gene3D" id="3.40.30.10">
    <property type="entry name" value="Glutaredoxin"/>
    <property type="match status" value="1"/>
</dbReference>
<name>A0A3P7LCV8_DIBLA</name>
<evidence type="ECO:0000256" key="1">
    <source>
        <dbReference type="SAM" id="MobiDB-lite"/>
    </source>
</evidence>
<gene>
    <name evidence="2" type="ORF">DILT_LOCUS5578</name>
</gene>
<organism evidence="2 3">
    <name type="scientific">Dibothriocephalus latus</name>
    <name type="common">Fish tapeworm</name>
    <name type="synonym">Diphyllobothrium latum</name>
    <dbReference type="NCBI Taxonomy" id="60516"/>
    <lineage>
        <taxon>Eukaryota</taxon>
        <taxon>Metazoa</taxon>
        <taxon>Spiralia</taxon>
        <taxon>Lophotrochozoa</taxon>
        <taxon>Platyhelminthes</taxon>
        <taxon>Cestoda</taxon>
        <taxon>Eucestoda</taxon>
        <taxon>Diphyllobothriidea</taxon>
        <taxon>Diphyllobothriidae</taxon>
        <taxon>Dibothriocephalus</taxon>
    </lineage>
</organism>